<dbReference type="RefSeq" id="WP_207340485.1">
    <property type="nucleotide sequence ID" value="NZ_CP074405.1"/>
</dbReference>
<feature type="transmembrane region" description="Helical" evidence="2">
    <location>
        <begin position="53"/>
        <end position="73"/>
    </location>
</feature>
<feature type="region of interest" description="Disordered" evidence="1">
    <location>
        <begin position="148"/>
        <end position="176"/>
    </location>
</feature>
<feature type="transmembrane region" description="Helical" evidence="2">
    <location>
        <begin position="20"/>
        <end position="41"/>
    </location>
</feature>
<proteinExistence type="predicted"/>
<sequence>MHASTYDYSTYDTGPGAGEVVGIVLVGALYVAFLLFGIYLYMRVARKAGWTIWHGLLMLVPVANVVFLIMFAFTEWPVERRLREAEARLALATGEMPGGGAAGYPGAAPYGYGTGYGAPAPAYGGTAPGYGDTTPAAPGYGAPASPYDSFPAGPVPPAPGASPWDPPAAPPAPGER</sequence>
<evidence type="ECO:0008006" key="5">
    <source>
        <dbReference type="Google" id="ProtNLM"/>
    </source>
</evidence>
<evidence type="ECO:0000313" key="3">
    <source>
        <dbReference type="EMBL" id="QVI63010.1"/>
    </source>
</evidence>
<protein>
    <recommendedName>
        <fullName evidence="5">DUF805 domain-containing protein</fullName>
    </recommendedName>
</protein>
<name>A0ABX8D848_9CELL</name>
<evidence type="ECO:0000256" key="2">
    <source>
        <dbReference type="SAM" id="Phobius"/>
    </source>
</evidence>
<dbReference type="EMBL" id="CP074405">
    <property type="protein sequence ID" value="QVI63010.1"/>
    <property type="molecule type" value="Genomic_DNA"/>
</dbReference>
<feature type="compositionally biased region" description="Pro residues" evidence="1">
    <location>
        <begin position="153"/>
        <end position="176"/>
    </location>
</feature>
<keyword evidence="4" id="KW-1185">Reference proteome</keyword>
<gene>
    <name evidence="3" type="ORF">KG103_03550</name>
</gene>
<keyword evidence="2" id="KW-0812">Transmembrane</keyword>
<evidence type="ECO:0000256" key="1">
    <source>
        <dbReference type="SAM" id="MobiDB-lite"/>
    </source>
</evidence>
<reference evidence="3 4" key="1">
    <citation type="submission" date="2021-05" db="EMBL/GenBank/DDBJ databases">
        <title>Novel species in genus Cellulomonas.</title>
        <authorList>
            <person name="Zhang G."/>
        </authorList>
    </citation>
    <scope>NUCLEOTIDE SEQUENCE [LARGE SCALE GENOMIC DNA]</scope>
    <source>
        <strain evidence="4">zg-ZUI222</strain>
    </source>
</reference>
<dbReference type="Proteomes" id="UP000677804">
    <property type="component" value="Chromosome"/>
</dbReference>
<organism evidence="3 4">
    <name type="scientific">Cellulomonas wangleii</name>
    <dbReference type="NCBI Taxonomy" id="2816956"/>
    <lineage>
        <taxon>Bacteria</taxon>
        <taxon>Bacillati</taxon>
        <taxon>Actinomycetota</taxon>
        <taxon>Actinomycetes</taxon>
        <taxon>Micrococcales</taxon>
        <taxon>Cellulomonadaceae</taxon>
        <taxon>Cellulomonas</taxon>
    </lineage>
</organism>
<keyword evidence="2" id="KW-1133">Transmembrane helix</keyword>
<evidence type="ECO:0000313" key="4">
    <source>
        <dbReference type="Proteomes" id="UP000677804"/>
    </source>
</evidence>
<keyword evidence="2" id="KW-0472">Membrane</keyword>
<accession>A0ABX8D848</accession>